<evidence type="ECO:0000313" key="3">
    <source>
        <dbReference type="EMBL" id="PTQ44702.1"/>
    </source>
</evidence>
<feature type="compositionally biased region" description="Basic and acidic residues" evidence="1">
    <location>
        <begin position="302"/>
        <end position="332"/>
    </location>
</feature>
<feature type="compositionally biased region" description="Basic and acidic residues" evidence="1">
    <location>
        <begin position="201"/>
        <end position="212"/>
    </location>
</feature>
<dbReference type="PANTHER" id="PTHR35489:SF2">
    <property type="entry name" value="TITAN9"/>
    <property type="match status" value="1"/>
</dbReference>
<sequence>MAKRKAETPLHILSPNDRGTRRSSRTTPSSRWCEGKENDVSRGSDISLKSPRMNSAILPGELSSCKQSRLGRNACPNSSAQTAPSRVANSLTDYDQPGRDISISGKNDHRAGRPRGSQLSKGVIEVDKTGGGTSSRDRHDVAGAACEHSGCPDDFDCSLSSWKRSRTTASQEASRCDPISGKKDRANENKNVVRSGVENVEIGHESIRKDSGTSDSKGQQRSKEDHFDNPSTGKETKDDVLPVKPMSDLEGQAGIDQRGKNHRCAEDGFLESAIAVHQSSIPEDSVETEGQTRTGSASGEQLRNHETPVESGKVDSEDTKHSREAAGRERIHGAPNGTLQGDKQGCPCSRGVGRPFVDAEAAAQVLEEAYNKLYKKYQRSKTRNLAEVEALYDEQTKRFAAFSTAADALVGKLREENRFLNLQLQETGLQKCINRSRLLEDQFIECKNDLVMERSKVLELERELREAQSCILELRTTIGSLLNSTSNVTTVLQPCEAPHTVKLGIEDIAEPGSRDMETLRSSETPPPFSVAKDEVTEKNVSAVDSGNAELEFPAEGALQISHRTEVEACARQANSGQVQPGRNVHLLLHILLQNLTQMTPVIDGDSRHITFIHEESGFSFKLEQNNLSKAVGGNDALLYRVMVPGTLIHLAPEWMKSEIVFDVIQAHVFFQRILTIAHGFHSN</sequence>
<dbReference type="EMBL" id="KZ772691">
    <property type="protein sequence ID" value="PTQ44702.1"/>
    <property type="molecule type" value="Genomic_DNA"/>
</dbReference>
<dbReference type="OrthoDB" id="759501at2759"/>
<evidence type="ECO:0000259" key="2">
    <source>
        <dbReference type="Pfam" id="PF25091"/>
    </source>
</evidence>
<feature type="region of interest" description="Disordered" evidence="1">
    <location>
        <begin position="279"/>
        <end position="343"/>
    </location>
</feature>
<reference evidence="4" key="1">
    <citation type="journal article" date="2017" name="Cell">
        <title>Insights into land plant evolution garnered from the Marchantia polymorpha genome.</title>
        <authorList>
            <person name="Bowman J.L."/>
            <person name="Kohchi T."/>
            <person name="Yamato K.T."/>
            <person name="Jenkins J."/>
            <person name="Shu S."/>
            <person name="Ishizaki K."/>
            <person name="Yamaoka S."/>
            <person name="Nishihama R."/>
            <person name="Nakamura Y."/>
            <person name="Berger F."/>
            <person name="Adam C."/>
            <person name="Aki S.S."/>
            <person name="Althoff F."/>
            <person name="Araki T."/>
            <person name="Arteaga-Vazquez M.A."/>
            <person name="Balasubrmanian S."/>
            <person name="Barry K."/>
            <person name="Bauer D."/>
            <person name="Boehm C.R."/>
            <person name="Briginshaw L."/>
            <person name="Caballero-Perez J."/>
            <person name="Catarino B."/>
            <person name="Chen F."/>
            <person name="Chiyoda S."/>
            <person name="Chovatia M."/>
            <person name="Davies K.M."/>
            <person name="Delmans M."/>
            <person name="Demura T."/>
            <person name="Dierschke T."/>
            <person name="Dolan L."/>
            <person name="Dorantes-Acosta A.E."/>
            <person name="Eklund D.M."/>
            <person name="Florent S.N."/>
            <person name="Flores-Sandoval E."/>
            <person name="Fujiyama A."/>
            <person name="Fukuzawa H."/>
            <person name="Galik B."/>
            <person name="Grimanelli D."/>
            <person name="Grimwood J."/>
            <person name="Grossniklaus U."/>
            <person name="Hamada T."/>
            <person name="Haseloff J."/>
            <person name="Hetherington A.J."/>
            <person name="Higo A."/>
            <person name="Hirakawa Y."/>
            <person name="Hundley H.N."/>
            <person name="Ikeda Y."/>
            <person name="Inoue K."/>
            <person name="Inoue S.I."/>
            <person name="Ishida S."/>
            <person name="Jia Q."/>
            <person name="Kakita M."/>
            <person name="Kanazawa T."/>
            <person name="Kawai Y."/>
            <person name="Kawashima T."/>
            <person name="Kennedy M."/>
            <person name="Kinose K."/>
            <person name="Kinoshita T."/>
            <person name="Kohara Y."/>
            <person name="Koide E."/>
            <person name="Komatsu K."/>
            <person name="Kopischke S."/>
            <person name="Kubo M."/>
            <person name="Kyozuka J."/>
            <person name="Lagercrantz U."/>
            <person name="Lin S.S."/>
            <person name="Lindquist E."/>
            <person name="Lipzen A.M."/>
            <person name="Lu C.W."/>
            <person name="De Luna E."/>
            <person name="Martienssen R.A."/>
            <person name="Minamino N."/>
            <person name="Mizutani M."/>
            <person name="Mizutani M."/>
            <person name="Mochizuki N."/>
            <person name="Monte I."/>
            <person name="Mosher R."/>
            <person name="Nagasaki H."/>
            <person name="Nakagami H."/>
            <person name="Naramoto S."/>
            <person name="Nishitani K."/>
            <person name="Ohtani M."/>
            <person name="Okamoto T."/>
            <person name="Okumura M."/>
            <person name="Phillips J."/>
            <person name="Pollak B."/>
            <person name="Reinders A."/>
            <person name="Rovekamp M."/>
            <person name="Sano R."/>
            <person name="Sawa S."/>
            <person name="Schmid M.W."/>
            <person name="Shirakawa M."/>
            <person name="Solano R."/>
            <person name="Spunde A."/>
            <person name="Suetsugu N."/>
            <person name="Sugano S."/>
            <person name="Sugiyama A."/>
            <person name="Sun R."/>
            <person name="Suzuki Y."/>
            <person name="Takenaka M."/>
            <person name="Takezawa D."/>
            <person name="Tomogane H."/>
            <person name="Tsuzuki M."/>
            <person name="Ueda T."/>
            <person name="Umeda M."/>
            <person name="Ward J.M."/>
            <person name="Watanabe Y."/>
            <person name="Yazaki K."/>
            <person name="Yokoyama R."/>
            <person name="Yoshitake Y."/>
            <person name="Yotsui I."/>
            <person name="Zachgo S."/>
            <person name="Schmutz J."/>
        </authorList>
    </citation>
    <scope>NUCLEOTIDE SEQUENCE [LARGE SCALE GENOMIC DNA]</scope>
    <source>
        <strain evidence="4">Tak-1</strain>
    </source>
</reference>
<dbReference type="PANTHER" id="PTHR35489">
    <property type="entry name" value="TITAN9"/>
    <property type="match status" value="1"/>
</dbReference>
<feature type="region of interest" description="Disordered" evidence="1">
    <location>
        <begin position="1"/>
        <end position="139"/>
    </location>
</feature>
<proteinExistence type="predicted"/>
<feature type="compositionally biased region" description="Polar residues" evidence="1">
    <location>
        <begin position="75"/>
        <end position="93"/>
    </location>
</feature>
<feature type="compositionally biased region" description="Polar residues" evidence="1">
    <location>
        <begin position="279"/>
        <end position="301"/>
    </location>
</feature>
<evidence type="ECO:0000256" key="1">
    <source>
        <dbReference type="SAM" id="MobiDB-lite"/>
    </source>
</evidence>
<dbReference type="Pfam" id="PF25091">
    <property type="entry name" value="DUF7806"/>
    <property type="match status" value="1"/>
</dbReference>
<dbReference type="Proteomes" id="UP000244005">
    <property type="component" value="Unassembled WGS sequence"/>
</dbReference>
<organism evidence="3 4">
    <name type="scientific">Marchantia polymorpha</name>
    <name type="common">Common liverwort</name>
    <name type="synonym">Marchantia aquatica</name>
    <dbReference type="NCBI Taxonomy" id="3197"/>
    <lineage>
        <taxon>Eukaryota</taxon>
        <taxon>Viridiplantae</taxon>
        <taxon>Streptophyta</taxon>
        <taxon>Embryophyta</taxon>
        <taxon>Marchantiophyta</taxon>
        <taxon>Marchantiopsida</taxon>
        <taxon>Marchantiidae</taxon>
        <taxon>Marchantiales</taxon>
        <taxon>Marchantiaceae</taxon>
        <taxon>Marchantia</taxon>
    </lineage>
</organism>
<feature type="compositionally biased region" description="Basic and acidic residues" evidence="1">
    <location>
        <begin position="33"/>
        <end position="42"/>
    </location>
</feature>
<gene>
    <name evidence="3" type="ORF">MARPO_0019s0119</name>
</gene>
<name>A0A2R6XF18_MARPO</name>
<accession>A0A2R6XF18</accession>
<dbReference type="Gramene" id="Mp1g13490.1">
    <property type="protein sequence ID" value="Mp1g13490.1.cds"/>
    <property type="gene ID" value="Mp1g13490"/>
</dbReference>
<dbReference type="AlphaFoldDB" id="A0A2R6XF18"/>
<feature type="region of interest" description="Disordered" evidence="1">
    <location>
        <begin position="166"/>
        <end position="260"/>
    </location>
</feature>
<protein>
    <recommendedName>
        <fullName evidence="2">DUF7806 domain-containing protein</fullName>
    </recommendedName>
</protein>
<keyword evidence="4" id="KW-1185">Reference proteome</keyword>
<dbReference type="InterPro" id="IPR056708">
    <property type="entry name" value="DUF7806"/>
</dbReference>
<evidence type="ECO:0000313" key="4">
    <source>
        <dbReference type="Proteomes" id="UP000244005"/>
    </source>
</evidence>
<feature type="compositionally biased region" description="Basic and acidic residues" evidence="1">
    <location>
        <begin position="221"/>
        <end position="241"/>
    </location>
</feature>
<feature type="domain" description="DUF7806" evidence="2">
    <location>
        <begin position="587"/>
        <end position="676"/>
    </location>
</feature>